<feature type="domain" description="Methyltransferase" evidence="1">
    <location>
        <begin position="42"/>
        <end position="140"/>
    </location>
</feature>
<dbReference type="AlphaFoldDB" id="A0A2J6SFI8"/>
<name>A0A2J6SFI8_9HELO</name>
<dbReference type="Pfam" id="PF13649">
    <property type="entry name" value="Methyltransf_25"/>
    <property type="match status" value="1"/>
</dbReference>
<dbReference type="RefSeq" id="XP_024726436.1">
    <property type="nucleotide sequence ID" value="XM_024876403.1"/>
</dbReference>
<evidence type="ECO:0000313" key="2">
    <source>
        <dbReference type="EMBL" id="PMD49532.1"/>
    </source>
</evidence>
<dbReference type="InterPro" id="IPR041698">
    <property type="entry name" value="Methyltransf_25"/>
</dbReference>
<dbReference type="SUPFAM" id="SSF53335">
    <property type="entry name" value="S-adenosyl-L-methionine-dependent methyltransferases"/>
    <property type="match status" value="1"/>
</dbReference>
<dbReference type="EMBL" id="KZ613920">
    <property type="protein sequence ID" value="PMD49532.1"/>
    <property type="molecule type" value="Genomic_DNA"/>
</dbReference>
<dbReference type="STRING" id="1095630.A0A2J6SFI8"/>
<keyword evidence="3" id="KW-1185">Reference proteome</keyword>
<dbReference type="InParanoid" id="A0A2J6SFI8"/>
<dbReference type="GeneID" id="36584482"/>
<dbReference type="Gene3D" id="3.40.50.150">
    <property type="entry name" value="Vaccinia Virus protein VP39"/>
    <property type="match status" value="1"/>
</dbReference>
<dbReference type="InterPro" id="IPR029063">
    <property type="entry name" value="SAM-dependent_MTases_sf"/>
</dbReference>
<reference evidence="2 3" key="1">
    <citation type="submission" date="2016-04" db="EMBL/GenBank/DDBJ databases">
        <title>A degradative enzymes factory behind the ericoid mycorrhizal symbiosis.</title>
        <authorList>
            <consortium name="DOE Joint Genome Institute"/>
            <person name="Martino E."/>
            <person name="Morin E."/>
            <person name="Grelet G."/>
            <person name="Kuo A."/>
            <person name="Kohler A."/>
            <person name="Daghino S."/>
            <person name="Barry K."/>
            <person name="Choi C."/>
            <person name="Cichocki N."/>
            <person name="Clum A."/>
            <person name="Copeland A."/>
            <person name="Hainaut M."/>
            <person name="Haridas S."/>
            <person name="Labutti K."/>
            <person name="Lindquist E."/>
            <person name="Lipzen A."/>
            <person name="Khouja H.-R."/>
            <person name="Murat C."/>
            <person name="Ohm R."/>
            <person name="Olson A."/>
            <person name="Spatafora J."/>
            <person name="Veneault-Fourrey C."/>
            <person name="Henrissat B."/>
            <person name="Grigoriev I."/>
            <person name="Martin F."/>
            <person name="Perotto S."/>
        </authorList>
    </citation>
    <scope>NUCLEOTIDE SEQUENCE [LARGE SCALE GENOMIC DNA]</scope>
    <source>
        <strain evidence="2 3">E</strain>
    </source>
</reference>
<dbReference type="Proteomes" id="UP000235371">
    <property type="component" value="Unassembled WGS sequence"/>
</dbReference>
<sequence length="247" mass="27716">MSSNTATPYSSNYECVSDNCTRLLAAQMISNAKSPITSTSYILDNACGLGTVSKQFKLLHPHATILVTDIAPGMIDEIQQTIKANGWSNMYTEILDVRDLSTLRDETFTHVITNLGLPVPGDLESSTKIVNEIFRDSKIGGEDRVWLTAFYNAARAVRPNETPDSFIALKPEIPHASWIIEQLEERGSGNNVEIKTCVTYTMATSLDEMTENMMLAREMFFSRFTKEGTEIVEPRLWNLFSRKSCRK</sequence>
<evidence type="ECO:0000313" key="3">
    <source>
        <dbReference type="Proteomes" id="UP000235371"/>
    </source>
</evidence>
<gene>
    <name evidence="2" type="ORF">K444DRAFT_548844</name>
</gene>
<proteinExistence type="predicted"/>
<accession>A0A2J6SFI8</accession>
<organism evidence="2 3">
    <name type="scientific">Hyaloscypha bicolor E</name>
    <dbReference type="NCBI Taxonomy" id="1095630"/>
    <lineage>
        <taxon>Eukaryota</taxon>
        <taxon>Fungi</taxon>
        <taxon>Dikarya</taxon>
        <taxon>Ascomycota</taxon>
        <taxon>Pezizomycotina</taxon>
        <taxon>Leotiomycetes</taxon>
        <taxon>Helotiales</taxon>
        <taxon>Hyaloscyphaceae</taxon>
        <taxon>Hyaloscypha</taxon>
        <taxon>Hyaloscypha bicolor</taxon>
    </lineage>
</organism>
<protein>
    <recommendedName>
        <fullName evidence="1">Methyltransferase domain-containing protein</fullName>
    </recommendedName>
</protein>
<dbReference type="CDD" id="cd02440">
    <property type="entry name" value="AdoMet_MTases"/>
    <property type="match status" value="1"/>
</dbReference>
<evidence type="ECO:0000259" key="1">
    <source>
        <dbReference type="Pfam" id="PF13649"/>
    </source>
</evidence>
<dbReference type="OrthoDB" id="2013972at2759"/>